<dbReference type="Proteomes" id="UP000000496">
    <property type="component" value="Chromosome gsn.131"/>
</dbReference>
<proteinExistence type="predicted"/>
<dbReference type="InterPro" id="IPR016181">
    <property type="entry name" value="Acyl_CoA_acyltransferase"/>
</dbReference>
<reference evidence="2 3" key="2">
    <citation type="journal article" date="2011" name="Mol. Biol. Evol.">
        <title>Unity in variety--the pan-genome of the Chlamydiae.</title>
        <authorList>
            <person name="Collingro A."/>
            <person name="Tischler P."/>
            <person name="Weinmaier T."/>
            <person name="Penz T."/>
            <person name="Heinz E."/>
            <person name="Brunham R.C."/>
            <person name="Read T.D."/>
            <person name="Bavoil P.M."/>
            <person name="Sachse K."/>
            <person name="Kahane S."/>
            <person name="Friedman M.G."/>
            <person name="Rattei T."/>
            <person name="Myers G.S."/>
            <person name="Horn M."/>
        </authorList>
    </citation>
    <scope>NUCLEOTIDE SEQUENCE [LARGE SCALE GENOMIC DNA]</scope>
    <source>
        <strain evidence="3">ATCC VR-1471 / Z</strain>
    </source>
</reference>
<evidence type="ECO:0000313" key="3">
    <source>
        <dbReference type="Proteomes" id="UP000000496"/>
    </source>
</evidence>
<dbReference type="Pfam" id="PF13673">
    <property type="entry name" value="Acetyltransf_10"/>
    <property type="match status" value="1"/>
</dbReference>
<dbReference type="SUPFAM" id="SSF55729">
    <property type="entry name" value="Acyl-CoA N-acyltransferases (Nat)"/>
    <property type="match status" value="1"/>
</dbReference>
<name>F8L9P5_SIMNZ</name>
<dbReference type="eggNOG" id="COG2153">
    <property type="taxonomic scope" value="Bacteria"/>
</dbReference>
<dbReference type="PROSITE" id="PS51186">
    <property type="entry name" value="GNAT"/>
    <property type="match status" value="1"/>
</dbReference>
<dbReference type="GO" id="GO:0016747">
    <property type="term" value="F:acyltransferase activity, transferring groups other than amino-acyl groups"/>
    <property type="evidence" value="ECO:0007669"/>
    <property type="project" value="InterPro"/>
</dbReference>
<dbReference type="RefSeq" id="WP_013944048.1">
    <property type="nucleotide sequence ID" value="NC_015713.1"/>
</dbReference>
<dbReference type="InterPro" id="IPR000182">
    <property type="entry name" value="GNAT_dom"/>
</dbReference>
<sequence>MSIEVRKVSSAEDYENCLRIRRKVFIEGMNVPEEHEIDAYEKEATHFLALYHGTPAATGRIRLKKGFVKFERIATLSEFRGKGLASALMEAMQQEALDQYPTYLPAMHAQVSALSFYLKLGWVTVGAVFEEAGIDHQVMILPPQDVSKLRCLTDPATPQPILDYLKSQ</sequence>
<dbReference type="EMBL" id="FR872582">
    <property type="protein sequence ID" value="CCB89582.1"/>
    <property type="molecule type" value="Genomic_DNA"/>
</dbReference>
<evidence type="ECO:0000313" key="2">
    <source>
        <dbReference type="EMBL" id="CCB89582.1"/>
    </source>
</evidence>
<gene>
    <name evidence="2" type="ordered locus">SNE_A17050</name>
</gene>
<feature type="domain" description="N-acetyltransferase" evidence="1">
    <location>
        <begin position="3"/>
        <end position="144"/>
    </location>
</feature>
<reference key="1">
    <citation type="journal article" date="2011" name="Mol. Biol. Evol.">
        <title>Unity in variety -- the pan-genome of the Chlamydiae.</title>
        <authorList>
            <person name="Collingro A."/>
            <person name="Tischler P."/>
            <person name="Weinmaier T."/>
            <person name="Penz T."/>
            <person name="Heinz E."/>
            <person name="Brunham R.C."/>
            <person name="Read T.D."/>
            <person name="Bavoil P.M."/>
            <person name="Sachse K."/>
            <person name="Kahane S."/>
            <person name="Friedman M.G."/>
            <person name="Rattei T."/>
            <person name="Myers G.S.A."/>
            <person name="Horn M."/>
        </authorList>
    </citation>
    <scope>NUCLEOTIDE SEQUENCE</scope>
    <source>
        <strain>Z</strain>
    </source>
</reference>
<evidence type="ECO:0000259" key="1">
    <source>
        <dbReference type="PROSITE" id="PS51186"/>
    </source>
</evidence>
<dbReference type="KEGG" id="sng:SNE_A17050"/>
<dbReference type="Gene3D" id="3.40.630.30">
    <property type="match status" value="1"/>
</dbReference>
<organism evidence="2 3">
    <name type="scientific">Simkania negevensis (strain ATCC VR-1471 / DSM 27360 / Z)</name>
    <dbReference type="NCBI Taxonomy" id="331113"/>
    <lineage>
        <taxon>Bacteria</taxon>
        <taxon>Pseudomonadati</taxon>
        <taxon>Chlamydiota</taxon>
        <taxon>Chlamydiia</taxon>
        <taxon>Parachlamydiales</taxon>
        <taxon>Simkaniaceae</taxon>
        <taxon>Simkania</taxon>
    </lineage>
</organism>
<protein>
    <submittedName>
        <fullName evidence="2">UPF0039 protein SAOUHSC_00995</fullName>
    </submittedName>
</protein>
<dbReference type="HOGENOM" id="CLU_056607_6_2_0"/>
<keyword evidence="3" id="KW-1185">Reference proteome</keyword>
<dbReference type="STRING" id="331113.SNE_A17050"/>
<dbReference type="OrthoDB" id="9796171at2"/>
<dbReference type="CDD" id="cd04301">
    <property type="entry name" value="NAT_SF"/>
    <property type="match status" value="1"/>
</dbReference>
<dbReference type="AlphaFoldDB" id="F8L9P5"/>
<accession>F8L9P5</accession>